<evidence type="ECO:0000256" key="1">
    <source>
        <dbReference type="SAM" id="MobiDB-lite"/>
    </source>
</evidence>
<dbReference type="GO" id="GO:0000725">
    <property type="term" value="P:recombinational repair"/>
    <property type="evidence" value="ECO:0007669"/>
    <property type="project" value="InterPro"/>
</dbReference>
<gene>
    <name evidence="3" type="primary">HROB</name>
</gene>
<feature type="domain" description="Homologous recombination OB-fold protein OB-fold" evidence="2">
    <location>
        <begin position="285"/>
        <end position="366"/>
    </location>
</feature>
<dbReference type="InterPro" id="IPR028045">
    <property type="entry name" value="HROB"/>
</dbReference>
<dbReference type="GeneTree" id="ENSGT00400000022305"/>
<dbReference type="Proteomes" id="UP000694392">
    <property type="component" value="Unplaced"/>
</dbReference>
<feature type="region of interest" description="Disordered" evidence="1">
    <location>
        <begin position="388"/>
        <end position="447"/>
    </location>
</feature>
<dbReference type="Pfam" id="PF15072">
    <property type="entry name" value="HROB"/>
    <property type="match status" value="1"/>
</dbReference>
<feature type="compositionally biased region" description="Polar residues" evidence="1">
    <location>
        <begin position="403"/>
        <end position="425"/>
    </location>
</feature>
<name>A0A8D0H7D4_SPHPU</name>
<reference evidence="3" key="2">
    <citation type="submission" date="2025-09" db="UniProtKB">
        <authorList>
            <consortium name="Ensembl"/>
        </authorList>
    </citation>
    <scope>IDENTIFICATION</scope>
</reference>
<protein>
    <submittedName>
        <fullName evidence="3">Homologous recombination factor with OB-fold</fullName>
    </submittedName>
</protein>
<dbReference type="PANTHER" id="PTHR14523">
    <property type="entry name" value="UNCHARACTERIZED PROTEIN C17ORF53 HOMOLOG"/>
    <property type="match status" value="1"/>
</dbReference>
<keyword evidence="4" id="KW-1185">Reference proteome</keyword>
<dbReference type="PANTHER" id="PTHR14523:SF1">
    <property type="entry name" value="HOMOLOGOUS RECOMBINATION OB-FOLD PROTEIN"/>
    <property type="match status" value="1"/>
</dbReference>
<proteinExistence type="predicted"/>
<feature type="region of interest" description="Disordered" evidence="1">
    <location>
        <begin position="83"/>
        <end position="115"/>
    </location>
</feature>
<evidence type="ECO:0000259" key="2">
    <source>
        <dbReference type="Pfam" id="PF15072"/>
    </source>
</evidence>
<dbReference type="Ensembl" id="ENSSPUT00000017101.1">
    <property type="protein sequence ID" value="ENSSPUP00000016040.1"/>
    <property type="gene ID" value="ENSSPUG00000012394.1"/>
</dbReference>
<reference evidence="3" key="1">
    <citation type="submission" date="2025-08" db="UniProtKB">
        <authorList>
            <consortium name="Ensembl"/>
        </authorList>
    </citation>
    <scope>IDENTIFICATION</scope>
</reference>
<organism evidence="3 4">
    <name type="scientific">Sphenodon punctatus</name>
    <name type="common">Tuatara</name>
    <name type="synonym">Hatteria punctata</name>
    <dbReference type="NCBI Taxonomy" id="8508"/>
    <lineage>
        <taxon>Eukaryota</taxon>
        <taxon>Metazoa</taxon>
        <taxon>Chordata</taxon>
        <taxon>Craniata</taxon>
        <taxon>Vertebrata</taxon>
        <taxon>Euteleostomi</taxon>
        <taxon>Lepidosauria</taxon>
        <taxon>Sphenodontia</taxon>
        <taxon>Sphenodontidae</taxon>
        <taxon>Sphenodon</taxon>
    </lineage>
</organism>
<dbReference type="AlphaFoldDB" id="A0A8D0H7D4"/>
<evidence type="ECO:0000313" key="3">
    <source>
        <dbReference type="Ensembl" id="ENSSPUP00000016040.1"/>
    </source>
</evidence>
<sequence length="481" mass="51309">ENLQWEGTRATPPGVPSQSCFQLADSSPKLALRPSTAGSCYSHSSLATSAGSVVNPVPQGVASWGTHSAPKIQAPRTFEASLCKPSPSPCPSRALHSPGSSSPRFSGPQALNQSCSTARSFGSSWQPLTHLPANPWPLTCVESTARVPRLAAAETLQTPVVTNHLVQLVTAANKTPSPSARVPSRVKTRRFPGPAGILPQQLGGKNLDEILISTPQIPAHGALAKLRTEGVTSSQQPVEEDFGRGPWVAMKTELGLDERDPSCFLRTYSVVMVLRKAVLKQLPKNKVPKMAVMIRSLTRTSTDAGAVFKDLTGEIQGTVHHLLLEENQSELKAGSVLLLKQVSVFSPSHRNHYLNVTPSNLVKIYPLDLGDVQLSQQLCGEVQKLPAFQQETPSSVPEAASEPKSSWRSEVNSNWSQNAPQSTGASLLPLGDHRAGKPGSNIMSAGAEECDADDLDGLLGELPEDFFSARESSQWQAGPAS</sequence>
<feature type="compositionally biased region" description="Low complexity" evidence="1">
    <location>
        <begin position="97"/>
        <end position="108"/>
    </location>
</feature>
<accession>A0A8D0H7D4</accession>
<dbReference type="InterPro" id="IPR058570">
    <property type="entry name" value="HROB_OB"/>
</dbReference>
<evidence type="ECO:0000313" key="4">
    <source>
        <dbReference type="Proteomes" id="UP000694392"/>
    </source>
</evidence>
<feature type="region of interest" description="Disordered" evidence="1">
    <location>
        <begin position="174"/>
        <end position="194"/>
    </location>
</feature>